<evidence type="ECO:0000256" key="6">
    <source>
        <dbReference type="ARBA" id="ARBA00023110"/>
    </source>
</evidence>
<feature type="domain" description="Trigger factor C-terminal" evidence="14">
    <location>
        <begin position="258"/>
        <end position="415"/>
    </location>
</feature>
<dbReference type="Gene3D" id="3.10.50.40">
    <property type="match status" value="1"/>
</dbReference>
<evidence type="ECO:0000256" key="9">
    <source>
        <dbReference type="ARBA" id="ARBA00023306"/>
    </source>
</evidence>
<dbReference type="GO" id="GO:0015031">
    <property type="term" value="P:protein transport"/>
    <property type="evidence" value="ECO:0007669"/>
    <property type="project" value="UniProtKB-UniRule"/>
</dbReference>
<dbReference type="OrthoDB" id="9767721at2"/>
<dbReference type="PANTHER" id="PTHR30560">
    <property type="entry name" value="TRIGGER FACTOR CHAPERONE AND PEPTIDYL-PROLYL CIS/TRANS ISOMERASE"/>
    <property type="match status" value="1"/>
</dbReference>
<evidence type="ECO:0000256" key="5">
    <source>
        <dbReference type="ARBA" id="ARBA00022618"/>
    </source>
</evidence>
<dbReference type="PANTHER" id="PTHR30560:SF3">
    <property type="entry name" value="TRIGGER FACTOR-LIKE PROTEIN TIG, CHLOROPLASTIC"/>
    <property type="match status" value="1"/>
</dbReference>
<dbReference type="InterPro" id="IPR036611">
    <property type="entry name" value="Trigger_fac_ribosome-bd_sf"/>
</dbReference>
<evidence type="ECO:0000256" key="1">
    <source>
        <dbReference type="ARBA" id="ARBA00000971"/>
    </source>
</evidence>
<evidence type="ECO:0000256" key="4">
    <source>
        <dbReference type="ARBA" id="ARBA00016902"/>
    </source>
</evidence>
<evidence type="ECO:0000256" key="8">
    <source>
        <dbReference type="ARBA" id="ARBA00023235"/>
    </source>
</evidence>
<reference evidence="16" key="2">
    <citation type="submission" date="2015-05" db="EMBL/GenBank/DDBJ databases">
        <title>Complete genome sequence of Corynebacterium mustelae DSM 45274, isolated from various tissues of a male ferret with lethal sepsis.</title>
        <authorList>
            <person name="Ruckert C."/>
            <person name="Albersmeier A."/>
            <person name="Winkler A."/>
            <person name="Tauch A."/>
        </authorList>
    </citation>
    <scope>NUCLEOTIDE SEQUENCE [LARGE SCALE GENOMIC DNA]</scope>
    <source>
        <strain evidence="16">DSM 45274</strain>
    </source>
</reference>
<dbReference type="SUPFAM" id="SSF102735">
    <property type="entry name" value="Trigger factor ribosome-binding domain"/>
    <property type="match status" value="1"/>
</dbReference>
<evidence type="ECO:0000256" key="7">
    <source>
        <dbReference type="ARBA" id="ARBA00023186"/>
    </source>
</evidence>
<dbReference type="EC" id="5.2.1.8" evidence="3 11"/>
<dbReference type="GO" id="GO:0043335">
    <property type="term" value="P:protein unfolding"/>
    <property type="evidence" value="ECO:0007669"/>
    <property type="project" value="TreeGrafter"/>
</dbReference>
<dbReference type="InterPro" id="IPR005215">
    <property type="entry name" value="Trig_fac"/>
</dbReference>
<keyword evidence="5 11" id="KW-0132">Cell division</keyword>
<dbReference type="Proteomes" id="UP000035199">
    <property type="component" value="Chromosome"/>
</dbReference>
<dbReference type="HAMAP" id="MF_00303">
    <property type="entry name" value="Trigger_factor_Tig"/>
    <property type="match status" value="1"/>
</dbReference>
<comment type="catalytic activity">
    <reaction evidence="1 11">
        <text>[protein]-peptidylproline (omega=180) = [protein]-peptidylproline (omega=0)</text>
        <dbReference type="Rhea" id="RHEA:16237"/>
        <dbReference type="Rhea" id="RHEA-COMP:10747"/>
        <dbReference type="Rhea" id="RHEA-COMP:10748"/>
        <dbReference type="ChEBI" id="CHEBI:83833"/>
        <dbReference type="ChEBI" id="CHEBI:83834"/>
        <dbReference type="EC" id="5.2.1.8"/>
    </reaction>
</comment>
<dbReference type="Pfam" id="PF05697">
    <property type="entry name" value="Trigger_N"/>
    <property type="match status" value="1"/>
</dbReference>
<dbReference type="GO" id="GO:0051301">
    <property type="term" value="P:cell division"/>
    <property type="evidence" value="ECO:0007669"/>
    <property type="project" value="UniProtKB-KW"/>
</dbReference>
<dbReference type="RefSeq" id="WP_047262716.1">
    <property type="nucleotide sequence ID" value="NZ_CP011542.1"/>
</dbReference>
<dbReference type="GO" id="GO:0003755">
    <property type="term" value="F:peptidyl-prolyl cis-trans isomerase activity"/>
    <property type="evidence" value="ECO:0007669"/>
    <property type="project" value="UniProtKB-UniRule"/>
</dbReference>
<organism evidence="15 16">
    <name type="scientific">Corynebacterium mustelae</name>
    <dbReference type="NCBI Taxonomy" id="571915"/>
    <lineage>
        <taxon>Bacteria</taxon>
        <taxon>Bacillati</taxon>
        <taxon>Actinomycetota</taxon>
        <taxon>Actinomycetes</taxon>
        <taxon>Mycobacteriales</taxon>
        <taxon>Corynebacteriaceae</taxon>
        <taxon>Corynebacterium</taxon>
    </lineage>
</organism>
<dbReference type="InterPro" id="IPR046357">
    <property type="entry name" value="PPIase_dom_sf"/>
</dbReference>
<dbReference type="NCBIfam" id="TIGR00115">
    <property type="entry name" value="tig"/>
    <property type="match status" value="1"/>
</dbReference>
<comment type="domain">
    <text evidence="11">Consists of 3 domains; the N-terminus binds the ribosome, the middle domain has PPIase activity, while the C-terminus has intrinsic chaperone activity on its own.</text>
</comment>
<dbReference type="PATRIC" id="fig|571915.4.peg.2599"/>
<evidence type="ECO:0000313" key="15">
    <source>
        <dbReference type="EMBL" id="AKK06745.1"/>
    </source>
</evidence>
<dbReference type="GO" id="GO:0005737">
    <property type="term" value="C:cytoplasm"/>
    <property type="evidence" value="ECO:0007669"/>
    <property type="project" value="UniProtKB-SubCell"/>
</dbReference>
<evidence type="ECO:0000256" key="11">
    <source>
        <dbReference type="HAMAP-Rule" id="MF_00303"/>
    </source>
</evidence>
<protein>
    <recommendedName>
        <fullName evidence="4 11">Trigger factor</fullName>
        <shortName evidence="11">TF</shortName>
        <ecNumber evidence="3 11">5.2.1.8</ecNumber>
    </recommendedName>
    <alternativeName>
        <fullName evidence="10 11">PPIase</fullName>
    </alternativeName>
</protein>
<dbReference type="GO" id="GO:0043022">
    <property type="term" value="F:ribosome binding"/>
    <property type="evidence" value="ECO:0007669"/>
    <property type="project" value="TreeGrafter"/>
</dbReference>
<dbReference type="InterPro" id="IPR027304">
    <property type="entry name" value="Trigger_fact/SurA_dom_sf"/>
</dbReference>
<feature type="domain" description="PPIase FKBP-type" evidence="12">
    <location>
        <begin position="156"/>
        <end position="218"/>
    </location>
</feature>
<evidence type="ECO:0000259" key="12">
    <source>
        <dbReference type="Pfam" id="PF00254"/>
    </source>
</evidence>
<keyword evidence="11" id="KW-0963">Cytoplasm</keyword>
<evidence type="ECO:0000259" key="14">
    <source>
        <dbReference type="Pfam" id="PF05698"/>
    </source>
</evidence>
<dbReference type="Gene3D" id="1.10.3120.10">
    <property type="entry name" value="Trigger factor, C-terminal domain"/>
    <property type="match status" value="1"/>
</dbReference>
<dbReference type="Pfam" id="PF00254">
    <property type="entry name" value="FKBP_C"/>
    <property type="match status" value="1"/>
</dbReference>
<dbReference type="Pfam" id="PF05698">
    <property type="entry name" value="Trigger_C"/>
    <property type="match status" value="1"/>
</dbReference>
<feature type="domain" description="Trigger factor ribosome-binding bacterial" evidence="13">
    <location>
        <begin position="1"/>
        <end position="145"/>
    </location>
</feature>
<keyword evidence="9 11" id="KW-0131">Cell cycle</keyword>
<dbReference type="KEGG" id="cmv:CMUST_12170"/>
<dbReference type="PIRSF" id="PIRSF003095">
    <property type="entry name" value="Trigger_factor"/>
    <property type="match status" value="1"/>
</dbReference>
<dbReference type="GO" id="GO:0051083">
    <property type="term" value="P:'de novo' cotranslational protein folding"/>
    <property type="evidence" value="ECO:0007669"/>
    <property type="project" value="TreeGrafter"/>
</dbReference>
<accession>A0A0G3H1Y2</accession>
<evidence type="ECO:0000313" key="16">
    <source>
        <dbReference type="Proteomes" id="UP000035199"/>
    </source>
</evidence>
<dbReference type="GO" id="GO:0044183">
    <property type="term" value="F:protein folding chaperone"/>
    <property type="evidence" value="ECO:0007669"/>
    <property type="project" value="TreeGrafter"/>
</dbReference>
<name>A0A0G3H1Y2_9CORY</name>
<gene>
    <name evidence="11 15" type="primary">tig</name>
    <name evidence="15" type="ORF">CMUST_12170</name>
</gene>
<keyword evidence="7 11" id="KW-0143">Chaperone</keyword>
<keyword evidence="16" id="KW-1185">Reference proteome</keyword>
<comment type="subcellular location">
    <subcellularLocation>
        <location evidence="11">Cytoplasm</location>
    </subcellularLocation>
    <text evidence="11">About half TF is bound to the ribosome near the polypeptide exit tunnel while the other half is free in the cytoplasm.</text>
</comment>
<sequence>MKSSVEKLNDTRVKLTVEVPFEELKNEIDQAYQAIAAQVSIPGFRKGKAPKQLIDARFGRGAVLEQVVNDAINNNYPKAVEEHDLKVLGTPEIDLTKVEDGEVIEFAAEVDVRPEIDLPNFADIAVEVPARKVDDEAIDAEIDKLRERFGELSDTKRKLKTNDFAIINLSAAVDGKEIEEASAEGLSYMVGADDLIEGLDTALRGMKTDESAEFTTTLKTGEHAGEEATVTVTVVQTKERKLPELDEEFVQMASEFDTVEELREATSGQLEERAKTEQAAAIRDAVLDAALEKTEFEVPQSLIDEHVHNVLHGTFGEAAHQEQVIDDFLKTQDSSLEKFKEEAKQQAVKTVRSQLFLDTLADKEEPSVSNEEFVEHVVYTAQAYGMPPEKFMEQLQNAGQIGALFADIRRGKALASAICQTTVTDDAGNKVDVTEYFGVDESEAKTETETETES</sequence>
<dbReference type="Gene3D" id="3.30.70.1050">
    <property type="entry name" value="Trigger factor ribosome-binding domain"/>
    <property type="match status" value="1"/>
</dbReference>
<keyword evidence="6 11" id="KW-0697">Rotamase</keyword>
<comment type="similarity">
    <text evidence="2 11">Belongs to the FKBP-type PPIase family. Tig subfamily.</text>
</comment>
<proteinExistence type="inferred from homology"/>
<dbReference type="SUPFAM" id="SSF54534">
    <property type="entry name" value="FKBP-like"/>
    <property type="match status" value="1"/>
</dbReference>
<dbReference type="STRING" id="571915.CMUST_12170"/>
<reference evidence="15 16" key="1">
    <citation type="journal article" date="2015" name="Genome Announc.">
        <title>Complete Genome Sequence of the Type Strain Corynebacterium mustelae DSM 45274, Isolated from Various Tissues of a Male Ferret with Lethal Sepsis.</title>
        <authorList>
            <person name="Ruckert C."/>
            <person name="Eimer J."/>
            <person name="Winkler A."/>
            <person name="Tauch A."/>
        </authorList>
    </citation>
    <scope>NUCLEOTIDE SEQUENCE [LARGE SCALE GENOMIC DNA]</scope>
    <source>
        <strain evidence="15 16">DSM 45274</strain>
    </source>
</reference>
<dbReference type="SUPFAM" id="SSF109998">
    <property type="entry name" value="Triger factor/SurA peptide-binding domain-like"/>
    <property type="match status" value="1"/>
</dbReference>
<keyword evidence="8 11" id="KW-0413">Isomerase</keyword>
<dbReference type="InterPro" id="IPR008881">
    <property type="entry name" value="Trigger_fac_ribosome-bd_bac"/>
</dbReference>
<dbReference type="InterPro" id="IPR001179">
    <property type="entry name" value="PPIase_FKBP_dom"/>
</dbReference>
<dbReference type="InterPro" id="IPR008880">
    <property type="entry name" value="Trigger_fac_C"/>
</dbReference>
<evidence type="ECO:0000256" key="2">
    <source>
        <dbReference type="ARBA" id="ARBA00005464"/>
    </source>
</evidence>
<dbReference type="InterPro" id="IPR037041">
    <property type="entry name" value="Trigger_fac_C_sf"/>
</dbReference>
<evidence type="ECO:0000259" key="13">
    <source>
        <dbReference type="Pfam" id="PF05697"/>
    </source>
</evidence>
<evidence type="ECO:0000256" key="10">
    <source>
        <dbReference type="ARBA" id="ARBA00029986"/>
    </source>
</evidence>
<evidence type="ECO:0000256" key="3">
    <source>
        <dbReference type="ARBA" id="ARBA00013194"/>
    </source>
</evidence>
<comment type="function">
    <text evidence="11">Involved in protein export. Acts as a chaperone by maintaining the newly synthesized protein in an open conformation. Functions as a peptidyl-prolyl cis-trans isomerase.</text>
</comment>
<dbReference type="AlphaFoldDB" id="A0A0G3H1Y2"/>
<dbReference type="EMBL" id="CP011542">
    <property type="protein sequence ID" value="AKK06745.1"/>
    <property type="molecule type" value="Genomic_DNA"/>
</dbReference>